<gene>
    <name evidence="2" type="ORF">BCF44_13710</name>
</gene>
<reference evidence="2 3" key="1">
    <citation type="submission" date="2018-08" db="EMBL/GenBank/DDBJ databases">
        <title>Genomic Encyclopedia of Archaeal and Bacterial Type Strains, Phase II (KMG-II): from individual species to whole genera.</title>
        <authorList>
            <person name="Goeker M."/>
        </authorList>
    </citation>
    <scope>NUCLEOTIDE SEQUENCE [LARGE SCALE GENOMIC DNA]</scope>
    <source>
        <strain evidence="2 3">DSM 45791</strain>
    </source>
</reference>
<sequence>MADDRKMGRRRHLWLAIGILCFPLGIAAILSGAPLAFLEVGGWPWNTTIYGEPGTDHVVLQFDDGRVEEFTGSPADATAWVSKRHEELKLAYGFDHKIALGRALCITGFSLLAVGVVVLLWRLVTFVVRRWPTRAGPGLA</sequence>
<evidence type="ECO:0000256" key="1">
    <source>
        <dbReference type="SAM" id="Phobius"/>
    </source>
</evidence>
<dbReference type="AlphaFoldDB" id="A0A3E0G5X5"/>
<keyword evidence="1" id="KW-0812">Transmembrane</keyword>
<feature type="transmembrane region" description="Helical" evidence="1">
    <location>
        <begin position="99"/>
        <end position="124"/>
    </location>
</feature>
<accession>A0A3E0G5X5</accession>
<keyword evidence="1" id="KW-0472">Membrane</keyword>
<keyword evidence="1" id="KW-1133">Transmembrane helix</keyword>
<feature type="transmembrane region" description="Helical" evidence="1">
    <location>
        <begin position="12"/>
        <end position="37"/>
    </location>
</feature>
<comment type="caution">
    <text evidence="2">The sequence shown here is derived from an EMBL/GenBank/DDBJ whole genome shotgun (WGS) entry which is preliminary data.</text>
</comment>
<organism evidence="2 3">
    <name type="scientific">Kutzneria buriramensis</name>
    <dbReference type="NCBI Taxonomy" id="1045776"/>
    <lineage>
        <taxon>Bacteria</taxon>
        <taxon>Bacillati</taxon>
        <taxon>Actinomycetota</taxon>
        <taxon>Actinomycetes</taxon>
        <taxon>Pseudonocardiales</taxon>
        <taxon>Pseudonocardiaceae</taxon>
        <taxon>Kutzneria</taxon>
    </lineage>
</organism>
<evidence type="ECO:0000313" key="3">
    <source>
        <dbReference type="Proteomes" id="UP000256269"/>
    </source>
</evidence>
<dbReference type="EMBL" id="QUNO01000037">
    <property type="protein sequence ID" value="REH18123.1"/>
    <property type="molecule type" value="Genomic_DNA"/>
</dbReference>
<dbReference type="RefSeq" id="WP_116182185.1">
    <property type="nucleotide sequence ID" value="NZ_CP144375.1"/>
</dbReference>
<dbReference type="Proteomes" id="UP000256269">
    <property type="component" value="Unassembled WGS sequence"/>
</dbReference>
<proteinExistence type="predicted"/>
<protein>
    <submittedName>
        <fullName evidence="2">Uncharacterized protein</fullName>
    </submittedName>
</protein>
<evidence type="ECO:0000313" key="2">
    <source>
        <dbReference type="EMBL" id="REH18123.1"/>
    </source>
</evidence>
<keyword evidence="3" id="KW-1185">Reference proteome</keyword>
<name>A0A3E0G5X5_9PSEU</name>